<evidence type="ECO:0000259" key="1">
    <source>
        <dbReference type="Pfam" id="PF24703"/>
    </source>
</evidence>
<dbReference type="Pfam" id="PF24703">
    <property type="entry name" value="DUF7666"/>
    <property type="match status" value="1"/>
</dbReference>
<dbReference type="EMBL" id="UZWE01000021">
    <property type="protein sequence ID" value="VDS07546.1"/>
    <property type="molecule type" value="Genomic_DNA"/>
</dbReference>
<evidence type="ECO:0000313" key="2">
    <source>
        <dbReference type="EMBL" id="VDS07546.1"/>
    </source>
</evidence>
<proteinExistence type="predicted"/>
<gene>
    <name evidence="2" type="ORF">PARHAE_00723</name>
</gene>
<accession>A0A3S4CI07</accession>
<dbReference type="Proteomes" id="UP000270743">
    <property type="component" value="Unassembled WGS sequence"/>
</dbReference>
<feature type="domain" description="DUF7666" evidence="1">
    <location>
        <begin position="6"/>
        <end position="99"/>
    </location>
</feature>
<reference evidence="2 3" key="1">
    <citation type="submission" date="2018-12" db="EMBL/GenBank/DDBJ databases">
        <authorList>
            <person name="Criscuolo A."/>
        </authorList>
    </citation>
    <scope>NUCLEOTIDE SEQUENCE [LARGE SCALE GENOMIC DNA]</scope>
    <source>
        <strain evidence="2">ACIP1116241</strain>
    </source>
</reference>
<dbReference type="InterPro" id="IPR056083">
    <property type="entry name" value="DUF7666"/>
</dbReference>
<keyword evidence="3" id="KW-1185">Reference proteome</keyword>
<dbReference type="AlphaFoldDB" id="A0A3S4CI07"/>
<sequence length="246" mass="25168">MADKPIKAIKGFDHDLQCRGFQFAVGETYKHEGTVEACVGGFHAIPEDVHPLAVFSFYPPAGSRFCVVEVNGKTDRESDKIAAEILTVQREIGLGELAQEAVDWVMARASLEGPVAVKDNGLATASGDQGAATASGYQGAATASGYRGAATASGYQGAATASGYQGAATASGYRGAATASGDQGAATASGYLGQVQGKEGNALFAVERETWDGPILSVACGIVGKDGIKADTWYHAKGGKLVEVAQ</sequence>
<name>A0A3S4CI07_9RHOB</name>
<protein>
    <recommendedName>
        <fullName evidence="1">DUF7666 domain-containing protein</fullName>
    </recommendedName>
</protein>
<dbReference type="RefSeq" id="WP_126153242.1">
    <property type="nucleotide sequence ID" value="NZ_UZWE01000021.1"/>
</dbReference>
<dbReference type="OrthoDB" id="8456222at2"/>
<evidence type="ECO:0000313" key="3">
    <source>
        <dbReference type="Proteomes" id="UP000270743"/>
    </source>
</evidence>
<organism evidence="2 3">
    <name type="scientific">Paracoccus haematequi</name>
    <dbReference type="NCBI Taxonomy" id="2491866"/>
    <lineage>
        <taxon>Bacteria</taxon>
        <taxon>Pseudomonadati</taxon>
        <taxon>Pseudomonadota</taxon>
        <taxon>Alphaproteobacteria</taxon>
        <taxon>Rhodobacterales</taxon>
        <taxon>Paracoccaceae</taxon>
        <taxon>Paracoccus</taxon>
    </lineage>
</organism>